<dbReference type="PANTHER" id="PTHR11496">
    <property type="entry name" value="ALCOHOL DEHYDROGENASE"/>
    <property type="match status" value="1"/>
</dbReference>
<evidence type="ECO:0000259" key="5">
    <source>
        <dbReference type="Pfam" id="PF25137"/>
    </source>
</evidence>
<dbReference type="Pfam" id="PF25137">
    <property type="entry name" value="ADH_Fe_C"/>
    <property type="match status" value="1"/>
</dbReference>
<feature type="domain" description="Fe-containing alcohol dehydrogenase-like C-terminal" evidence="5">
    <location>
        <begin position="188"/>
        <end position="231"/>
    </location>
</feature>
<comment type="similarity">
    <text evidence="1">Belongs to the iron-containing alcohol dehydrogenase family.</text>
</comment>
<proteinExistence type="inferred from homology"/>
<sequence>MSKWKFHNPVKIHFGSGSINNLSALIGSRKSLLITTPGSTKRGTTSLVRDLLGNSLVAVFDEVEPNPTLSSVLAVSKNIRRLMFDNIIALGGGSALDTAKTFAAVDASGNEGGLADQLNHKFSYPKNFTPKPIIAIPTTAGTGSEVTMWGTIWDMVAKQKHSIEHPLLYPEQAILDPDLTITLPRDETIFSALDAISHAMESIWNKNHNPISDIFAIEAISIIYDYLPQLLD</sequence>
<keyword evidence="2" id="KW-0560">Oxidoreductase</keyword>
<dbReference type="Gene3D" id="3.40.50.1970">
    <property type="match status" value="1"/>
</dbReference>
<evidence type="ECO:0000256" key="1">
    <source>
        <dbReference type="ARBA" id="ARBA00007358"/>
    </source>
</evidence>
<dbReference type="InterPro" id="IPR039697">
    <property type="entry name" value="Alcohol_dehydrogenase_Fe"/>
</dbReference>
<dbReference type="EMBL" id="LAZR01034038">
    <property type="protein sequence ID" value="KKL46417.1"/>
    <property type="molecule type" value="Genomic_DNA"/>
</dbReference>
<dbReference type="AlphaFoldDB" id="A0A0F9F5S2"/>
<dbReference type="SUPFAM" id="SSF56796">
    <property type="entry name" value="Dehydroquinate synthase-like"/>
    <property type="match status" value="1"/>
</dbReference>
<evidence type="ECO:0000313" key="6">
    <source>
        <dbReference type="EMBL" id="KKL46417.1"/>
    </source>
</evidence>
<name>A0A0F9F5S2_9ZZZZ</name>
<accession>A0A0F9F5S2</accession>
<dbReference type="PROSITE" id="PS00913">
    <property type="entry name" value="ADH_IRON_1"/>
    <property type="match status" value="1"/>
</dbReference>
<feature type="domain" description="Alcohol dehydrogenase iron-type/glycerol dehydrogenase GldA" evidence="4">
    <location>
        <begin position="9"/>
        <end position="177"/>
    </location>
</feature>
<keyword evidence="3" id="KW-0520">NAD</keyword>
<dbReference type="InterPro" id="IPR056798">
    <property type="entry name" value="ADH_Fe_C"/>
</dbReference>
<organism evidence="6">
    <name type="scientific">marine sediment metagenome</name>
    <dbReference type="NCBI Taxonomy" id="412755"/>
    <lineage>
        <taxon>unclassified sequences</taxon>
        <taxon>metagenomes</taxon>
        <taxon>ecological metagenomes</taxon>
    </lineage>
</organism>
<dbReference type="PANTHER" id="PTHR11496:SF102">
    <property type="entry name" value="ALCOHOL DEHYDROGENASE 4"/>
    <property type="match status" value="1"/>
</dbReference>
<dbReference type="GO" id="GO:0046872">
    <property type="term" value="F:metal ion binding"/>
    <property type="evidence" value="ECO:0007669"/>
    <property type="project" value="InterPro"/>
</dbReference>
<dbReference type="GO" id="GO:0004022">
    <property type="term" value="F:alcohol dehydrogenase (NAD+) activity"/>
    <property type="evidence" value="ECO:0007669"/>
    <property type="project" value="TreeGrafter"/>
</dbReference>
<evidence type="ECO:0000256" key="2">
    <source>
        <dbReference type="ARBA" id="ARBA00023002"/>
    </source>
</evidence>
<dbReference type="InterPro" id="IPR001670">
    <property type="entry name" value="ADH_Fe/GldA"/>
</dbReference>
<evidence type="ECO:0000259" key="4">
    <source>
        <dbReference type="Pfam" id="PF00465"/>
    </source>
</evidence>
<dbReference type="FunFam" id="3.40.50.1970:FF:000003">
    <property type="entry name" value="Alcohol dehydrogenase, iron-containing"/>
    <property type="match status" value="1"/>
</dbReference>
<dbReference type="InterPro" id="IPR018211">
    <property type="entry name" value="ADH_Fe_CS"/>
</dbReference>
<dbReference type="Pfam" id="PF00465">
    <property type="entry name" value="Fe-ADH"/>
    <property type="match status" value="1"/>
</dbReference>
<comment type="caution">
    <text evidence="6">The sequence shown here is derived from an EMBL/GenBank/DDBJ whole genome shotgun (WGS) entry which is preliminary data.</text>
</comment>
<reference evidence="6" key="1">
    <citation type="journal article" date="2015" name="Nature">
        <title>Complex archaea that bridge the gap between prokaryotes and eukaryotes.</title>
        <authorList>
            <person name="Spang A."/>
            <person name="Saw J.H."/>
            <person name="Jorgensen S.L."/>
            <person name="Zaremba-Niedzwiedzka K."/>
            <person name="Martijn J."/>
            <person name="Lind A.E."/>
            <person name="van Eijk R."/>
            <person name="Schleper C."/>
            <person name="Guy L."/>
            <person name="Ettema T.J."/>
        </authorList>
    </citation>
    <scope>NUCLEOTIDE SEQUENCE</scope>
</reference>
<dbReference type="Gene3D" id="1.20.1090.10">
    <property type="entry name" value="Dehydroquinate synthase-like - alpha domain"/>
    <property type="match status" value="1"/>
</dbReference>
<gene>
    <name evidence="6" type="ORF">LCGC14_2345780</name>
</gene>
<evidence type="ECO:0000256" key="3">
    <source>
        <dbReference type="ARBA" id="ARBA00023027"/>
    </source>
</evidence>
<protein>
    <submittedName>
        <fullName evidence="6">Uncharacterized protein</fullName>
    </submittedName>
</protein>